<proteinExistence type="predicted"/>
<comment type="caution">
    <text evidence="1">The sequence shown here is derived from an EMBL/GenBank/DDBJ whole genome shotgun (WGS) entry which is preliminary data.</text>
</comment>
<dbReference type="Proteomes" id="UP001433268">
    <property type="component" value="Unassembled WGS sequence"/>
</dbReference>
<dbReference type="GeneID" id="92049969"/>
<reference evidence="1 2" key="1">
    <citation type="submission" date="2023-01" db="EMBL/GenBank/DDBJ databases">
        <title>Analysis of 21 Apiospora genomes using comparative genomics revels a genus with tremendous synthesis potential of carbohydrate active enzymes and secondary metabolites.</title>
        <authorList>
            <person name="Sorensen T."/>
        </authorList>
    </citation>
    <scope>NUCLEOTIDE SEQUENCE [LARGE SCALE GENOMIC DNA]</scope>
    <source>
        <strain evidence="1 2">CBS 114990</strain>
    </source>
</reference>
<evidence type="ECO:0000313" key="1">
    <source>
        <dbReference type="EMBL" id="KAK8065848.1"/>
    </source>
</evidence>
<gene>
    <name evidence="1" type="ORF">PG997_012595</name>
</gene>
<dbReference type="RefSeq" id="XP_066662601.1">
    <property type="nucleotide sequence ID" value="XM_066816909.1"/>
</dbReference>
<dbReference type="EMBL" id="JAQQWN010000009">
    <property type="protein sequence ID" value="KAK8065848.1"/>
    <property type="molecule type" value="Genomic_DNA"/>
</dbReference>
<protein>
    <submittedName>
        <fullName evidence="1">Uncharacterized protein</fullName>
    </submittedName>
</protein>
<accession>A0ABR1V3T6</accession>
<sequence length="462" mass="53701">MLFYSCTHKAQKPRQSVLETWKGDQQQDARLYRPSKELEPFSSIAARQVRTRTKFKFKILDSLLPLRQDGCNRDRKSGAFNWADADKECWQVEAANDLKSEEGWEHQRWPCQEHLADTYEALTCSVLNIPAFFGKEWTALRNLNMMSVPSILLELQREPPKDIITQPPFYLVPFPEHHKKPEAAPATMKDEWAEMKQHMEKRFQLRFTLLDTIYSFFETEVGTMDKSRQQLALGQASWTDDDKSKLMDLHRTGYVKRKSWNKVVESELMLAGSYEYMSSLVLGIPNQYTEGNKRHVFFLRYLFTVQNHVTNSTSAPDLIRSRRDLKCSYKELYDYVISGGPPDVIDDRLLGRGLGNSMHILENIQSLDRNATYDIEEYDGELDKHNSAEFESVEGLQDKMKEDYGDAMGFLSTRVRKHPSIYSASPIWYSNFAIGLLKWHPLIQGWKDTAGIRASVLYQVRY</sequence>
<organism evidence="1 2">
    <name type="scientific">Apiospora hydei</name>
    <dbReference type="NCBI Taxonomy" id="1337664"/>
    <lineage>
        <taxon>Eukaryota</taxon>
        <taxon>Fungi</taxon>
        <taxon>Dikarya</taxon>
        <taxon>Ascomycota</taxon>
        <taxon>Pezizomycotina</taxon>
        <taxon>Sordariomycetes</taxon>
        <taxon>Xylariomycetidae</taxon>
        <taxon>Amphisphaeriales</taxon>
        <taxon>Apiosporaceae</taxon>
        <taxon>Apiospora</taxon>
    </lineage>
</organism>
<evidence type="ECO:0000313" key="2">
    <source>
        <dbReference type="Proteomes" id="UP001433268"/>
    </source>
</evidence>
<keyword evidence="2" id="KW-1185">Reference proteome</keyword>
<name>A0ABR1V3T6_9PEZI</name>